<keyword evidence="2" id="KW-1185">Reference proteome</keyword>
<sequence>MKPDATFPCNLLLLPQTQLSEHLKFSSFSLKPPYLLSKILTHLLFRSPFRSRLKTPGGFLSHLDRPVSSLKLNLESLRRDSSYQPTFKDLAGIREDSLEDVLEATLEDAVQAEQPVEAVPESYAGPTGP</sequence>
<evidence type="ECO:0000313" key="2">
    <source>
        <dbReference type="Proteomes" id="UP000087766"/>
    </source>
</evidence>
<gene>
    <name evidence="3" type="primary">LOC111240835</name>
</gene>
<dbReference type="KEGG" id="vra:111240835"/>
<dbReference type="GeneID" id="111240835"/>
<evidence type="ECO:0000256" key="1">
    <source>
        <dbReference type="SAM" id="MobiDB-lite"/>
    </source>
</evidence>
<feature type="region of interest" description="Disordered" evidence="1">
    <location>
        <begin position="108"/>
        <end position="129"/>
    </location>
</feature>
<name>A0A3Q0EMS9_VIGRR</name>
<accession>A0A3Q0EMS9</accession>
<dbReference type="RefSeq" id="XP_022632386.1">
    <property type="nucleotide sequence ID" value="XM_022776665.1"/>
</dbReference>
<evidence type="ECO:0000313" key="3">
    <source>
        <dbReference type="RefSeq" id="XP_022632386.1"/>
    </source>
</evidence>
<reference evidence="3" key="1">
    <citation type="submission" date="2025-08" db="UniProtKB">
        <authorList>
            <consortium name="RefSeq"/>
        </authorList>
    </citation>
    <scope>IDENTIFICATION</scope>
    <source>
        <tissue evidence="3">Leaf</tissue>
    </source>
</reference>
<proteinExistence type="predicted"/>
<dbReference type="Proteomes" id="UP000087766">
    <property type="component" value="Unplaced"/>
</dbReference>
<protein>
    <submittedName>
        <fullName evidence="3">Uncharacterized protein LOC111240835</fullName>
    </submittedName>
</protein>
<dbReference type="AlphaFoldDB" id="A0A3Q0EMS9"/>
<organism evidence="2 3">
    <name type="scientific">Vigna radiata var. radiata</name>
    <name type="common">Mung bean</name>
    <name type="synonym">Phaseolus aureus</name>
    <dbReference type="NCBI Taxonomy" id="3916"/>
    <lineage>
        <taxon>Eukaryota</taxon>
        <taxon>Viridiplantae</taxon>
        <taxon>Streptophyta</taxon>
        <taxon>Embryophyta</taxon>
        <taxon>Tracheophyta</taxon>
        <taxon>Spermatophyta</taxon>
        <taxon>Magnoliopsida</taxon>
        <taxon>eudicotyledons</taxon>
        <taxon>Gunneridae</taxon>
        <taxon>Pentapetalae</taxon>
        <taxon>rosids</taxon>
        <taxon>fabids</taxon>
        <taxon>Fabales</taxon>
        <taxon>Fabaceae</taxon>
        <taxon>Papilionoideae</taxon>
        <taxon>50 kb inversion clade</taxon>
        <taxon>NPAAA clade</taxon>
        <taxon>indigoferoid/millettioid clade</taxon>
        <taxon>Phaseoleae</taxon>
        <taxon>Vigna</taxon>
    </lineage>
</organism>